<gene>
    <name evidence="1" type="ORF">PM001_LOCUS18971</name>
</gene>
<proteinExistence type="predicted"/>
<comment type="caution">
    <text evidence="1">The sequence shown here is derived from an EMBL/GenBank/DDBJ whole genome shotgun (WGS) entry which is preliminary data.</text>
</comment>
<accession>A0AAV1UHR3</accession>
<protein>
    <submittedName>
        <fullName evidence="1">Uncharacterized protein</fullName>
    </submittedName>
</protein>
<dbReference type="AlphaFoldDB" id="A0AAV1UHR3"/>
<organism evidence="1 2">
    <name type="scientific">Peronospora matthiolae</name>
    <dbReference type="NCBI Taxonomy" id="2874970"/>
    <lineage>
        <taxon>Eukaryota</taxon>
        <taxon>Sar</taxon>
        <taxon>Stramenopiles</taxon>
        <taxon>Oomycota</taxon>
        <taxon>Peronosporomycetes</taxon>
        <taxon>Peronosporales</taxon>
        <taxon>Peronosporaceae</taxon>
        <taxon>Peronospora</taxon>
    </lineage>
</organism>
<reference evidence="1" key="1">
    <citation type="submission" date="2024-01" db="EMBL/GenBank/DDBJ databases">
        <authorList>
            <person name="Webb A."/>
        </authorList>
    </citation>
    <scope>NUCLEOTIDE SEQUENCE</scope>
    <source>
        <strain evidence="1">Pm1</strain>
    </source>
</reference>
<dbReference type="EMBL" id="CAKLBY020000195">
    <property type="protein sequence ID" value="CAK7933821.1"/>
    <property type="molecule type" value="Genomic_DNA"/>
</dbReference>
<sequence length="75" mass="8272">MDESKDHEAEKAVSTKSTVDVLAVEISPNPAALSDKLMLKVDFHLETPVANGVWDIEYVVDCVMKHPIIHILSNS</sequence>
<evidence type="ECO:0000313" key="1">
    <source>
        <dbReference type="EMBL" id="CAK7933821.1"/>
    </source>
</evidence>
<dbReference type="Proteomes" id="UP001162060">
    <property type="component" value="Unassembled WGS sequence"/>
</dbReference>
<evidence type="ECO:0000313" key="2">
    <source>
        <dbReference type="Proteomes" id="UP001162060"/>
    </source>
</evidence>
<name>A0AAV1UHR3_9STRA</name>